<dbReference type="AlphaFoldDB" id="A0A1J4N723"/>
<sequence length="284" mass="31175">MDAVEALEQLGGIACAADIVTLSSRRRLRTAVSSRAIIHVDRDRYALPVTDLGRRLAVAHNLHLTHLSAALHHGWEVRTSPSVPHLLLPSGQERPTSKARFWTYDARREELDGWATGPLLTVMLCARDLPFASALTVADSALRHGSVTHEQLVTASHTWRGGHRAQVEKVAAHANGSAVNAFESGLRAITASAGYEFIPQFEVRVGALTVHPDLVDPIHGIILEADSGGFHADREAHDRDCQRYTMLAADDWIVLRFTYDQVMFQPEYVVRCIEMALSQPAAAA</sequence>
<accession>A0A1J4N723</accession>
<dbReference type="STRING" id="1844.UG56_013670"/>
<reference evidence="2" key="1">
    <citation type="submission" date="2016-10" db="EMBL/GenBank/DDBJ databases">
        <title>Draft Genome Sequence of Nocardioides luteus Strain BAFB, an Alkane-Degrading Bacterium Isolated from JP-7 Polluted Soil.</title>
        <authorList>
            <person name="Brown L."/>
            <person name="Ruiz O.N."/>
            <person name="Gunasekera T."/>
        </authorList>
    </citation>
    <scope>NUCLEOTIDE SEQUENCE [LARGE SCALE GENOMIC DNA]</scope>
    <source>
        <strain evidence="2">BAFB</strain>
    </source>
</reference>
<evidence type="ECO:0000313" key="3">
    <source>
        <dbReference type="Proteomes" id="UP000033772"/>
    </source>
</evidence>
<dbReference type="InterPro" id="IPR011335">
    <property type="entry name" value="Restrct_endonuc-II-like"/>
</dbReference>
<dbReference type="Proteomes" id="UP000033772">
    <property type="component" value="Unassembled WGS sequence"/>
</dbReference>
<dbReference type="EMBL" id="JZDQ02000017">
    <property type="protein sequence ID" value="OIJ26289.1"/>
    <property type="molecule type" value="Genomic_DNA"/>
</dbReference>
<keyword evidence="3" id="KW-1185">Reference proteome</keyword>
<proteinExistence type="predicted"/>
<comment type="caution">
    <text evidence="2">The sequence shown here is derived from an EMBL/GenBank/DDBJ whole genome shotgun (WGS) entry which is preliminary data.</text>
</comment>
<evidence type="ECO:0000313" key="2">
    <source>
        <dbReference type="EMBL" id="OIJ26289.1"/>
    </source>
</evidence>
<gene>
    <name evidence="2" type="ORF">UG56_013670</name>
</gene>
<protein>
    <recommendedName>
        <fullName evidence="1">DUF559 domain-containing protein</fullName>
    </recommendedName>
</protein>
<name>A0A1J4N723_9ACTN</name>
<dbReference type="InterPro" id="IPR007569">
    <property type="entry name" value="DUF559"/>
</dbReference>
<dbReference type="Gene3D" id="3.40.960.10">
    <property type="entry name" value="VSR Endonuclease"/>
    <property type="match status" value="1"/>
</dbReference>
<dbReference type="OrthoDB" id="4310518at2"/>
<dbReference type="SUPFAM" id="SSF52980">
    <property type="entry name" value="Restriction endonuclease-like"/>
    <property type="match status" value="1"/>
</dbReference>
<dbReference type="RefSeq" id="WP_045549535.1">
    <property type="nucleotide sequence ID" value="NZ_JZDQ02000017.1"/>
</dbReference>
<feature type="domain" description="DUF559" evidence="1">
    <location>
        <begin position="219"/>
        <end position="277"/>
    </location>
</feature>
<organism evidence="2 3">
    <name type="scientific">Nocardioides luteus</name>
    <dbReference type="NCBI Taxonomy" id="1844"/>
    <lineage>
        <taxon>Bacteria</taxon>
        <taxon>Bacillati</taxon>
        <taxon>Actinomycetota</taxon>
        <taxon>Actinomycetes</taxon>
        <taxon>Propionibacteriales</taxon>
        <taxon>Nocardioidaceae</taxon>
        <taxon>Nocardioides</taxon>
    </lineage>
</organism>
<dbReference type="Pfam" id="PF04480">
    <property type="entry name" value="DUF559"/>
    <property type="match status" value="1"/>
</dbReference>
<evidence type="ECO:0000259" key="1">
    <source>
        <dbReference type="Pfam" id="PF04480"/>
    </source>
</evidence>